<keyword evidence="3 9" id="KW-0813">Transport</keyword>
<evidence type="ECO:0000256" key="3">
    <source>
        <dbReference type="ARBA" id="ARBA00022448"/>
    </source>
</evidence>
<name>A0A7G5MR10_9FIRM</name>
<dbReference type="InterPro" id="IPR000515">
    <property type="entry name" value="MetI-like"/>
</dbReference>
<evidence type="ECO:0000256" key="4">
    <source>
        <dbReference type="ARBA" id="ARBA00022475"/>
    </source>
</evidence>
<comment type="subcellular location">
    <subcellularLocation>
        <location evidence="1 9">Cell membrane</location>
        <topology evidence="1 9">Multi-pass membrane protein</topology>
    </subcellularLocation>
</comment>
<dbReference type="InterPro" id="IPR050901">
    <property type="entry name" value="BP-dep_ABC_trans_perm"/>
</dbReference>
<feature type="domain" description="ABC transmembrane type-1" evidence="10">
    <location>
        <begin position="72"/>
        <end position="264"/>
    </location>
</feature>
<keyword evidence="7 9" id="KW-1133">Transmembrane helix</keyword>
<evidence type="ECO:0000313" key="12">
    <source>
        <dbReference type="Proteomes" id="UP000515789"/>
    </source>
</evidence>
<dbReference type="Pfam" id="PF00528">
    <property type="entry name" value="BPD_transp_1"/>
    <property type="match status" value="1"/>
</dbReference>
<protein>
    <submittedName>
        <fullName evidence="11">Carbohydrate ABC transporter permease</fullName>
    </submittedName>
</protein>
<keyword evidence="8 9" id="KW-0472">Membrane</keyword>
<evidence type="ECO:0000259" key="10">
    <source>
        <dbReference type="PROSITE" id="PS50928"/>
    </source>
</evidence>
<dbReference type="EMBL" id="CP039126">
    <property type="protein sequence ID" value="QMW77053.1"/>
    <property type="molecule type" value="Genomic_DNA"/>
</dbReference>
<proteinExistence type="inferred from homology"/>
<dbReference type="GO" id="GO:0005886">
    <property type="term" value="C:plasma membrane"/>
    <property type="evidence" value="ECO:0007669"/>
    <property type="project" value="UniProtKB-SubCell"/>
</dbReference>
<organism evidence="11 12">
    <name type="scientific">Blautia producta</name>
    <dbReference type="NCBI Taxonomy" id="33035"/>
    <lineage>
        <taxon>Bacteria</taxon>
        <taxon>Bacillati</taxon>
        <taxon>Bacillota</taxon>
        <taxon>Clostridia</taxon>
        <taxon>Lachnospirales</taxon>
        <taxon>Lachnospiraceae</taxon>
        <taxon>Blautia</taxon>
    </lineage>
</organism>
<dbReference type="Gene3D" id="1.10.3720.10">
    <property type="entry name" value="MetI-like"/>
    <property type="match status" value="1"/>
</dbReference>
<dbReference type="GO" id="GO:0055085">
    <property type="term" value="P:transmembrane transport"/>
    <property type="evidence" value="ECO:0007669"/>
    <property type="project" value="InterPro"/>
</dbReference>
<evidence type="ECO:0000256" key="6">
    <source>
        <dbReference type="ARBA" id="ARBA00022692"/>
    </source>
</evidence>
<dbReference type="AlphaFoldDB" id="A0A7G5MR10"/>
<feature type="transmembrane region" description="Helical" evidence="9">
    <location>
        <begin position="140"/>
        <end position="163"/>
    </location>
</feature>
<dbReference type="InterPro" id="IPR035906">
    <property type="entry name" value="MetI-like_sf"/>
</dbReference>
<evidence type="ECO:0000256" key="5">
    <source>
        <dbReference type="ARBA" id="ARBA00022597"/>
    </source>
</evidence>
<dbReference type="PROSITE" id="PS50928">
    <property type="entry name" value="ABC_TM1"/>
    <property type="match status" value="1"/>
</dbReference>
<keyword evidence="4" id="KW-1003">Cell membrane</keyword>
<evidence type="ECO:0000256" key="1">
    <source>
        <dbReference type="ARBA" id="ARBA00004651"/>
    </source>
</evidence>
<keyword evidence="5" id="KW-0762">Sugar transport</keyword>
<dbReference type="CDD" id="cd06261">
    <property type="entry name" value="TM_PBP2"/>
    <property type="match status" value="1"/>
</dbReference>
<evidence type="ECO:0000313" key="11">
    <source>
        <dbReference type="EMBL" id="QMW77053.1"/>
    </source>
</evidence>
<reference evidence="11 12" key="1">
    <citation type="submission" date="2019-04" db="EMBL/GenBank/DDBJ databases">
        <authorList>
            <person name="Schori C."/>
            <person name="Ahrens C."/>
        </authorList>
    </citation>
    <scope>NUCLEOTIDE SEQUENCE [LARGE SCALE GENOMIC DNA]</scope>
    <source>
        <strain evidence="11 12">DSM 2950</strain>
    </source>
</reference>
<feature type="transmembrane region" description="Helical" evidence="9">
    <location>
        <begin position="76"/>
        <end position="98"/>
    </location>
</feature>
<gene>
    <name evidence="11" type="ORF">E5259_05235</name>
</gene>
<accession>A0A7G5MR10</accession>
<evidence type="ECO:0000256" key="8">
    <source>
        <dbReference type="ARBA" id="ARBA00023136"/>
    </source>
</evidence>
<feature type="transmembrane region" description="Helical" evidence="9">
    <location>
        <begin position="105"/>
        <end position="128"/>
    </location>
</feature>
<evidence type="ECO:0000256" key="2">
    <source>
        <dbReference type="ARBA" id="ARBA00009047"/>
    </source>
</evidence>
<keyword evidence="6 9" id="KW-0812">Transmembrane</keyword>
<dbReference type="SUPFAM" id="SSF161098">
    <property type="entry name" value="MetI-like"/>
    <property type="match status" value="1"/>
</dbReference>
<evidence type="ECO:0000256" key="9">
    <source>
        <dbReference type="RuleBase" id="RU363032"/>
    </source>
</evidence>
<feature type="transmembrane region" description="Helical" evidence="9">
    <location>
        <begin position="184"/>
        <end position="207"/>
    </location>
</feature>
<dbReference type="PANTHER" id="PTHR32243">
    <property type="entry name" value="MALTOSE TRANSPORT SYSTEM PERMEASE-RELATED"/>
    <property type="match status" value="1"/>
</dbReference>
<sequence>MGMKMSGKKKALLWILTFAVGFIIMWPVYWIIKSSFTQQVDLFKSPIEYRPIHLTLDNYRQLFQAAGLTEYLKGTVIITAVSLILSVFLCALAGYGFARCQTKGLNAAFAFIMFSTMIPGTVTVIPLMTLWRHLGLSDTFGGLVILYFSILIPFSTIMYSGFISQIPSSLEEAARIDGATMAGAFVRIILPLLKPIMATLCIINFITCLNEFFTPLMFTTKNVKVMSLLMSSIPKMNQYQMPWGAISAAGCMMLLPAILFIVCFEKNIMGGLMMGSIKQ</sequence>
<dbReference type="Proteomes" id="UP000515789">
    <property type="component" value="Chromosome"/>
</dbReference>
<feature type="transmembrane region" description="Helical" evidence="9">
    <location>
        <begin position="243"/>
        <end position="264"/>
    </location>
</feature>
<feature type="transmembrane region" description="Helical" evidence="9">
    <location>
        <begin position="12"/>
        <end position="32"/>
    </location>
</feature>
<comment type="similarity">
    <text evidence="2">Belongs to the binding-protein-dependent transport system permease family. MalFG subfamily.</text>
</comment>
<dbReference type="PANTHER" id="PTHR32243:SF50">
    <property type="entry name" value="MALTOSE_MALTODEXTRIN TRANSPORT SYSTEM PERMEASE PROTEIN MALG"/>
    <property type="match status" value="1"/>
</dbReference>
<evidence type="ECO:0000256" key="7">
    <source>
        <dbReference type="ARBA" id="ARBA00022989"/>
    </source>
</evidence>